<keyword evidence="2" id="KW-1133">Transmembrane helix</keyword>
<feature type="compositionally biased region" description="Gly residues" evidence="1">
    <location>
        <begin position="984"/>
        <end position="1007"/>
    </location>
</feature>
<reference evidence="3" key="1">
    <citation type="submission" date="2020-10" db="EMBL/GenBank/DDBJ databases">
        <authorList>
            <person name="Gilroy R."/>
        </authorList>
    </citation>
    <scope>NUCLEOTIDE SEQUENCE</scope>
    <source>
        <strain evidence="3">18911</strain>
    </source>
</reference>
<dbReference type="EMBL" id="DVNF01000051">
    <property type="protein sequence ID" value="HIU60059.1"/>
    <property type="molecule type" value="Genomic_DNA"/>
</dbReference>
<name>A0A9D1MHD4_9FIRM</name>
<accession>A0A9D1MHD4</accession>
<keyword evidence="2" id="KW-0472">Membrane</keyword>
<gene>
    <name evidence="3" type="ORF">IAB05_01565</name>
</gene>
<feature type="non-terminal residue" evidence="3">
    <location>
        <position position="1"/>
    </location>
</feature>
<protein>
    <submittedName>
        <fullName evidence="3">Uncharacterized protein</fullName>
    </submittedName>
</protein>
<dbReference type="Proteomes" id="UP000824094">
    <property type="component" value="Unassembled WGS sequence"/>
</dbReference>
<feature type="transmembrane region" description="Helical" evidence="2">
    <location>
        <begin position="1027"/>
        <end position="1051"/>
    </location>
</feature>
<evidence type="ECO:0000313" key="4">
    <source>
        <dbReference type="Proteomes" id="UP000824094"/>
    </source>
</evidence>
<dbReference type="AlphaFoldDB" id="A0A9D1MHD4"/>
<organism evidence="3 4">
    <name type="scientific">Candidatus Stercoripulliclostridium merdigallinarum</name>
    <dbReference type="NCBI Taxonomy" id="2840951"/>
    <lineage>
        <taxon>Bacteria</taxon>
        <taxon>Bacillati</taxon>
        <taxon>Bacillota</taxon>
        <taxon>Clostridia</taxon>
        <taxon>Eubacteriales</taxon>
        <taxon>Candidatus Stercoripulliclostridium</taxon>
    </lineage>
</organism>
<evidence type="ECO:0000313" key="3">
    <source>
        <dbReference type="EMBL" id="HIU60059.1"/>
    </source>
</evidence>
<feature type="compositionally biased region" description="Acidic residues" evidence="1">
    <location>
        <begin position="969"/>
        <end position="983"/>
    </location>
</feature>
<comment type="caution">
    <text evidence="3">The sequence shown here is derived from an EMBL/GenBank/DDBJ whole genome shotgun (WGS) entry which is preliminary data.</text>
</comment>
<evidence type="ECO:0000256" key="2">
    <source>
        <dbReference type="SAM" id="Phobius"/>
    </source>
</evidence>
<reference evidence="3" key="2">
    <citation type="journal article" date="2021" name="PeerJ">
        <title>Extensive microbial diversity within the chicken gut microbiome revealed by metagenomics and culture.</title>
        <authorList>
            <person name="Gilroy R."/>
            <person name="Ravi A."/>
            <person name="Getino M."/>
            <person name="Pursley I."/>
            <person name="Horton D.L."/>
            <person name="Alikhan N.F."/>
            <person name="Baker D."/>
            <person name="Gharbi K."/>
            <person name="Hall N."/>
            <person name="Watson M."/>
            <person name="Adriaenssens E.M."/>
            <person name="Foster-Nyarko E."/>
            <person name="Jarju S."/>
            <person name="Secka A."/>
            <person name="Antonio M."/>
            <person name="Oren A."/>
            <person name="Chaudhuri R.R."/>
            <person name="La Ragione R."/>
            <person name="Hildebrand F."/>
            <person name="Pallen M.J."/>
        </authorList>
    </citation>
    <scope>NUCLEOTIDE SEQUENCE</scope>
    <source>
        <strain evidence="3">18911</strain>
    </source>
</reference>
<proteinExistence type="predicted"/>
<feature type="region of interest" description="Disordered" evidence="1">
    <location>
        <begin position="960"/>
        <end position="1017"/>
    </location>
</feature>
<evidence type="ECO:0000256" key="1">
    <source>
        <dbReference type="SAM" id="MobiDB-lite"/>
    </source>
</evidence>
<keyword evidence="2" id="KW-0812">Transmembrane</keyword>
<sequence>VQLLSLTASGAWDHYDIVVGDSGSYNARLTISPRGVTVAADNIPVDYNSVPQYTYTLQATDPDYPIDGLAAELIDVLERGDYFEIASAYRKGDYPSLTAAKPLTVTVTINAQPKNFVLTAKNGELTINKLVFSDTENINIRSEYEYNGKPVVVKYTGAYSPDSKDAFKKDGKFFAAGYPKFYEVNGSDGVLLDGAPTNANLDGGHYIIELKAANTEVFTDETVELEFTVSRHTPTFEVQLYIKENGLQSLNAAYSFDGREYQLTVNAADIYDQFNNIFSATVTYYSDGVPMTATQRYVALTAPAVLTKIEYSLTPKPGYDRNYNGGKATYESFTLHRAKLAPTEQSFRITYKGSDFFDDLYAAAGIDFPYVSGYEYPLEYSAYRSMVNGVTAVPTTEVLYPGTYYLTFTENEYYYFDGWATVEVVPYVMGLDFSTGLSDYYGLVSWTGNGLRVNDYAYSDGNFQGRTGLILGITDEYLDKFEVTADYVGVGFAEPFVYNITAAEAAVATDPIVNRSVEIIRFNILNGENAYTVLPAEVRMGALPDQFEYGADIAGAINAAIGFTGTANLGSVRVTYDGDVTDYKLLNAGDHTFEITLIQPTAKVDRYKWVGESRFDFTVTPKPLVYSVASAEVSATGNVPESFEYSLSYNGSAVAVPAGVTAEFRIRGEVSSGAVLNAGEYDVDIIFSGLNALNYYFIKSDSSGKLTVVLDTLSQDIRLSVTEYTYTGYAIELQFENTPDGFTAENVPTNAGAYNVELLLSAPGYRSETRAFEFTVLPAVPVVTVSNIEMIFESGYTLTAADIRGEAAVGATKVDGAFSFVGGSALTYGLRQYLLTFTPTDSANVQSVTGIPMYVNAYISDEAAAEYFSVIVSKDVGGNAVMEPLPQSGAAVGNSVILSVSSKVAADTTVTYNGNALNLTETGFGTKILTINIGAGLKGDLVFRVQGQAVRTWNLDLTPYIDDGQSGSDDPETGEPVDPDDGETVGGTDGGNNMGGNQGGAQQGGQNTGTSSGGVNATLSEDGKKTLIIVGSSVGGAVVLAAVIVLIVFAVKKSRKKNTGK</sequence>